<dbReference type="EnsemblPlants" id="Solyc09g091630.1.1">
    <property type="protein sequence ID" value="Solyc09g091630.1.1.1"/>
    <property type="gene ID" value="Solyc09g091630.1"/>
</dbReference>
<dbReference type="AlphaFoldDB" id="A0A3Q7I9T4"/>
<accession>A0A3Q7I9T4</accession>
<evidence type="ECO:0000313" key="2">
    <source>
        <dbReference type="Proteomes" id="UP000004994"/>
    </source>
</evidence>
<keyword evidence="2" id="KW-1185">Reference proteome</keyword>
<reference evidence="1" key="2">
    <citation type="submission" date="2019-01" db="UniProtKB">
        <authorList>
            <consortium name="EnsemblPlants"/>
        </authorList>
    </citation>
    <scope>IDENTIFICATION</scope>
    <source>
        <strain evidence="1">cv. Heinz 1706</strain>
    </source>
</reference>
<evidence type="ECO:0000313" key="1">
    <source>
        <dbReference type="EnsemblPlants" id="Solyc09g091630.1.1.1"/>
    </source>
</evidence>
<dbReference type="Proteomes" id="UP000004994">
    <property type="component" value="Chromosome 9"/>
</dbReference>
<sequence length="52" mass="6452">MYYFSQWHNTFHIKIFRRSLNYVVNEICKLFVRIWRRINKIANSIKSDSSKV</sequence>
<dbReference type="InParanoid" id="A0A3Q7I9T4"/>
<protein>
    <submittedName>
        <fullName evidence="1">Uncharacterized protein</fullName>
    </submittedName>
</protein>
<organism evidence="1">
    <name type="scientific">Solanum lycopersicum</name>
    <name type="common">Tomato</name>
    <name type="synonym">Lycopersicon esculentum</name>
    <dbReference type="NCBI Taxonomy" id="4081"/>
    <lineage>
        <taxon>Eukaryota</taxon>
        <taxon>Viridiplantae</taxon>
        <taxon>Streptophyta</taxon>
        <taxon>Embryophyta</taxon>
        <taxon>Tracheophyta</taxon>
        <taxon>Spermatophyta</taxon>
        <taxon>Magnoliopsida</taxon>
        <taxon>eudicotyledons</taxon>
        <taxon>Gunneridae</taxon>
        <taxon>Pentapetalae</taxon>
        <taxon>asterids</taxon>
        <taxon>lamiids</taxon>
        <taxon>Solanales</taxon>
        <taxon>Solanaceae</taxon>
        <taxon>Solanoideae</taxon>
        <taxon>Solaneae</taxon>
        <taxon>Solanum</taxon>
        <taxon>Solanum subgen. Lycopersicon</taxon>
    </lineage>
</organism>
<name>A0A3Q7I9T4_SOLLC</name>
<reference evidence="1" key="1">
    <citation type="journal article" date="2012" name="Nature">
        <title>The tomato genome sequence provides insights into fleshy fruit evolution.</title>
        <authorList>
            <consortium name="Tomato Genome Consortium"/>
        </authorList>
    </citation>
    <scope>NUCLEOTIDE SEQUENCE [LARGE SCALE GENOMIC DNA]</scope>
    <source>
        <strain evidence="1">cv. Heinz 1706</strain>
    </source>
</reference>
<dbReference type="Gramene" id="Solyc09g091630.1.1">
    <property type="protein sequence ID" value="Solyc09g091630.1.1.1"/>
    <property type="gene ID" value="Solyc09g091630.1"/>
</dbReference>
<proteinExistence type="predicted"/>
<dbReference type="PaxDb" id="4081-Solyc09g091630.1.1"/>